<keyword evidence="2 6" id="KW-0808">Transferase</keyword>
<feature type="domain" description="Hcy-binding" evidence="7">
    <location>
        <begin position="1"/>
        <end position="298"/>
    </location>
</feature>
<protein>
    <submittedName>
        <fullName evidence="8">S-adenosylmethionine-homocysteine methyltransferase</fullName>
    </submittedName>
</protein>
<dbReference type="OrthoDB" id="261426at2759"/>
<dbReference type="PIRSF" id="PIRSF037505">
    <property type="entry name" value="Betaine_HMT"/>
    <property type="match status" value="1"/>
</dbReference>
<evidence type="ECO:0000313" key="9">
    <source>
        <dbReference type="Proteomes" id="UP000094389"/>
    </source>
</evidence>
<evidence type="ECO:0000256" key="5">
    <source>
        <dbReference type="PIRSR" id="PIRSR037505-2"/>
    </source>
</evidence>
<evidence type="ECO:0000256" key="2">
    <source>
        <dbReference type="ARBA" id="ARBA00022679"/>
    </source>
</evidence>
<evidence type="ECO:0000256" key="4">
    <source>
        <dbReference type="ARBA" id="ARBA00022833"/>
    </source>
</evidence>
<evidence type="ECO:0000256" key="1">
    <source>
        <dbReference type="ARBA" id="ARBA00022603"/>
    </source>
</evidence>
<dbReference type="Proteomes" id="UP000094389">
    <property type="component" value="Unassembled WGS sequence"/>
</dbReference>
<gene>
    <name evidence="8" type="ORF">CYBJADRAFT_13170</name>
</gene>
<evidence type="ECO:0000256" key="3">
    <source>
        <dbReference type="ARBA" id="ARBA00022723"/>
    </source>
</evidence>
<dbReference type="OMA" id="TECYEAQ"/>
<dbReference type="InterPro" id="IPR036589">
    <property type="entry name" value="HCY_dom_sf"/>
</dbReference>
<dbReference type="GeneID" id="30987407"/>
<evidence type="ECO:0000259" key="7">
    <source>
        <dbReference type="PROSITE" id="PS50970"/>
    </source>
</evidence>
<sequence length="302" mass="33684">MSIIDRISSSKPILLDGALGTLLSQESQSHALWSTHAVVVEPRTIESIHEEYIQNGAELLLTSTYQTSEANVKKWFKDEDYSEVVKRSVDLAYEAKMKCNGGRQVFIAGSVGPFGASLANGAEYTGDYGNITDEELVEFHRKRLDILCDDRRVDIIAWETVPSLQEVRVLTRMMNEREKPYYLSFSVKEDTLADGTPLDEFVTESLKGKNLTCIGVNCLGSSSSLHWLSKLRPFGKPLVVYPNSGEIYRNGKWEDAAKVEALSWVDYVEQLHAIGNVKIIGGCCRTTPKTINAIGEAINKVW</sequence>
<keyword evidence="9" id="KW-1185">Reference proteome</keyword>
<dbReference type="InterPro" id="IPR003726">
    <property type="entry name" value="HCY_dom"/>
</dbReference>
<dbReference type="GO" id="GO:0033528">
    <property type="term" value="P:S-methylmethionine cycle"/>
    <property type="evidence" value="ECO:0007669"/>
    <property type="project" value="TreeGrafter"/>
</dbReference>
<feature type="binding site" evidence="6">
    <location>
        <position position="283"/>
    </location>
    <ligand>
        <name>Zn(2+)</name>
        <dbReference type="ChEBI" id="CHEBI:29105"/>
    </ligand>
</feature>
<dbReference type="PROSITE" id="PS50970">
    <property type="entry name" value="HCY"/>
    <property type="match status" value="1"/>
</dbReference>
<dbReference type="PANTHER" id="PTHR46015">
    <property type="entry name" value="ZGC:172121"/>
    <property type="match status" value="1"/>
</dbReference>
<name>A0A1E4SAD8_CYBJN</name>
<dbReference type="NCBIfam" id="NF007020">
    <property type="entry name" value="PRK09485.1"/>
    <property type="match status" value="1"/>
</dbReference>
<dbReference type="SUPFAM" id="SSF82282">
    <property type="entry name" value="Homocysteine S-methyltransferase"/>
    <property type="match status" value="1"/>
</dbReference>
<dbReference type="AlphaFoldDB" id="A0A1E4SAD8"/>
<dbReference type="PANTHER" id="PTHR46015:SF1">
    <property type="entry name" value="HOMOCYSTEINE S-METHYLTRANSFERASE-LIKE ISOFORM 1"/>
    <property type="match status" value="1"/>
</dbReference>
<dbReference type="InterPro" id="IPR017226">
    <property type="entry name" value="BHMT-like"/>
</dbReference>
<keyword evidence="3 5" id="KW-0479">Metal-binding</keyword>
<accession>A0A1E4SAD8</accession>
<dbReference type="GO" id="GO:0008270">
    <property type="term" value="F:zinc ion binding"/>
    <property type="evidence" value="ECO:0007669"/>
    <property type="project" value="InterPro"/>
</dbReference>
<proteinExistence type="predicted"/>
<evidence type="ECO:0000313" key="8">
    <source>
        <dbReference type="EMBL" id="ODV76471.1"/>
    </source>
</evidence>
<feature type="binding site" evidence="6">
    <location>
        <position position="284"/>
    </location>
    <ligand>
        <name>Zn(2+)</name>
        <dbReference type="ChEBI" id="CHEBI:29105"/>
    </ligand>
</feature>
<dbReference type="STRING" id="983966.A0A1E4SAD8"/>
<dbReference type="GO" id="GO:0009086">
    <property type="term" value="P:methionine biosynthetic process"/>
    <property type="evidence" value="ECO:0007669"/>
    <property type="project" value="InterPro"/>
</dbReference>
<keyword evidence="1 6" id="KW-0489">Methyltransferase</keyword>
<organism evidence="8 9">
    <name type="scientific">Cyberlindnera jadinii (strain ATCC 18201 / CBS 1600 / BCRC 20928 / JCM 3617 / NBRC 0987 / NRRL Y-1542)</name>
    <name type="common">Torula yeast</name>
    <name type="synonym">Candida utilis</name>
    <dbReference type="NCBI Taxonomy" id="983966"/>
    <lineage>
        <taxon>Eukaryota</taxon>
        <taxon>Fungi</taxon>
        <taxon>Dikarya</taxon>
        <taxon>Ascomycota</taxon>
        <taxon>Saccharomycotina</taxon>
        <taxon>Saccharomycetes</taxon>
        <taxon>Phaffomycetales</taxon>
        <taxon>Phaffomycetaceae</taxon>
        <taxon>Cyberlindnera</taxon>
    </lineage>
</organism>
<dbReference type="GO" id="GO:0032259">
    <property type="term" value="P:methylation"/>
    <property type="evidence" value="ECO:0007669"/>
    <property type="project" value="UniProtKB-KW"/>
</dbReference>
<dbReference type="Gene3D" id="3.20.20.330">
    <property type="entry name" value="Homocysteine-binding-like domain"/>
    <property type="match status" value="1"/>
</dbReference>
<evidence type="ECO:0000256" key="6">
    <source>
        <dbReference type="PROSITE-ProRule" id="PRU00333"/>
    </source>
</evidence>
<dbReference type="RefSeq" id="XP_020073510.1">
    <property type="nucleotide sequence ID" value="XM_020213011.1"/>
</dbReference>
<keyword evidence="4 5" id="KW-0862">Zinc</keyword>
<feature type="binding site" evidence="5 6">
    <location>
        <position position="218"/>
    </location>
    <ligand>
        <name>Zn(2+)</name>
        <dbReference type="ChEBI" id="CHEBI:29105"/>
    </ligand>
</feature>
<dbReference type="InterPro" id="IPR051486">
    <property type="entry name" value="Hcy_S-methyltransferase"/>
</dbReference>
<reference evidence="8 9" key="1">
    <citation type="journal article" date="2016" name="Proc. Natl. Acad. Sci. U.S.A.">
        <title>Comparative genomics of biotechnologically important yeasts.</title>
        <authorList>
            <person name="Riley R."/>
            <person name="Haridas S."/>
            <person name="Wolfe K.H."/>
            <person name="Lopes M.R."/>
            <person name="Hittinger C.T."/>
            <person name="Goeker M."/>
            <person name="Salamov A.A."/>
            <person name="Wisecaver J.H."/>
            <person name="Long T.M."/>
            <person name="Calvey C.H."/>
            <person name="Aerts A.L."/>
            <person name="Barry K.W."/>
            <person name="Choi C."/>
            <person name="Clum A."/>
            <person name="Coughlan A.Y."/>
            <person name="Deshpande S."/>
            <person name="Douglass A.P."/>
            <person name="Hanson S.J."/>
            <person name="Klenk H.-P."/>
            <person name="LaButti K.M."/>
            <person name="Lapidus A."/>
            <person name="Lindquist E.A."/>
            <person name="Lipzen A.M."/>
            <person name="Meier-Kolthoff J.P."/>
            <person name="Ohm R.A."/>
            <person name="Otillar R.P."/>
            <person name="Pangilinan J.L."/>
            <person name="Peng Y."/>
            <person name="Rokas A."/>
            <person name="Rosa C.A."/>
            <person name="Scheuner C."/>
            <person name="Sibirny A.A."/>
            <person name="Slot J.C."/>
            <person name="Stielow J.B."/>
            <person name="Sun H."/>
            <person name="Kurtzman C.P."/>
            <person name="Blackwell M."/>
            <person name="Grigoriev I.V."/>
            <person name="Jeffries T.W."/>
        </authorList>
    </citation>
    <scope>NUCLEOTIDE SEQUENCE [LARGE SCALE GENOMIC DNA]</scope>
    <source>
        <strain evidence="9">ATCC 18201 / CBS 1600 / BCRC 20928 / JCM 3617 / NBRC 0987 / NRRL Y-1542</strain>
    </source>
</reference>
<dbReference type="EMBL" id="KV453925">
    <property type="protein sequence ID" value="ODV76471.1"/>
    <property type="molecule type" value="Genomic_DNA"/>
</dbReference>
<dbReference type="Pfam" id="PF02574">
    <property type="entry name" value="S-methyl_trans"/>
    <property type="match status" value="1"/>
</dbReference>
<dbReference type="GO" id="GO:0008898">
    <property type="term" value="F:S-adenosylmethionine-homocysteine S-methyltransferase activity"/>
    <property type="evidence" value="ECO:0007669"/>
    <property type="project" value="TreeGrafter"/>
</dbReference>
<comment type="cofactor">
    <cofactor evidence="5">
        <name>Zn(2+)</name>
        <dbReference type="ChEBI" id="CHEBI:29105"/>
    </cofactor>
    <text evidence="5">Binds 1 zinc ion per subunit.</text>
</comment>